<proteinExistence type="predicted"/>
<dbReference type="AlphaFoldDB" id="A0A955RJF5"/>
<comment type="caution">
    <text evidence="1">The sequence shown here is derived from an EMBL/GenBank/DDBJ whole genome shotgun (WGS) entry which is preliminary data.</text>
</comment>
<evidence type="ECO:0000313" key="2">
    <source>
        <dbReference type="Proteomes" id="UP000783287"/>
    </source>
</evidence>
<dbReference type="EMBL" id="JAGQLK010000065">
    <property type="protein sequence ID" value="MCA9383399.1"/>
    <property type="molecule type" value="Genomic_DNA"/>
</dbReference>
<sequence length="363" mass="41847">MDIVGDLLQRFNGPSAIESEMARADTDYENVEARWRLAYQIAEQRYNLIQGMIGDHPSLLSDPITYNRIYSLFIHSELYSGDLHDRLATTQDFVEENVIDLFIADEVSYLEELADQEDPYSANTLHMANHMVNALAHGMSFEQAVMQIDWDAHMNELNSVIFFFDSYTMHDPDQNVIALEPEEDRRRLRLHIQRSDVEPFAQMTRTMNDIAALRSDAQTKAATYSLQSGFGYQHPIVGLSHLFDSRMFLNKRGEFKYNGMFYNAMGEGSQVYVLRTHDYRHAVYKIEMGNGVEVRLFDVPGWLDGTTRYEARSEHYLASYQDALRTSLHNLILSERHMESYILNGTLPEVGAVIIPAETFWLV</sequence>
<name>A0A955RJF5_9BACT</name>
<evidence type="ECO:0000313" key="1">
    <source>
        <dbReference type="EMBL" id="MCA9383399.1"/>
    </source>
</evidence>
<reference evidence="1" key="1">
    <citation type="submission" date="2020-04" db="EMBL/GenBank/DDBJ databases">
        <authorList>
            <person name="Zhang T."/>
        </authorList>
    </citation>
    <scope>NUCLEOTIDE SEQUENCE</scope>
    <source>
        <strain evidence="1">HKST-UBA14</strain>
    </source>
</reference>
<reference evidence="1" key="2">
    <citation type="journal article" date="2021" name="Microbiome">
        <title>Successional dynamics and alternative stable states in a saline activated sludge microbial community over 9 years.</title>
        <authorList>
            <person name="Wang Y."/>
            <person name="Ye J."/>
            <person name="Ju F."/>
            <person name="Liu L."/>
            <person name="Boyd J.A."/>
            <person name="Deng Y."/>
            <person name="Parks D.H."/>
            <person name="Jiang X."/>
            <person name="Yin X."/>
            <person name="Woodcroft B.J."/>
            <person name="Tyson G.W."/>
            <person name="Hugenholtz P."/>
            <person name="Polz M.F."/>
            <person name="Zhang T."/>
        </authorList>
    </citation>
    <scope>NUCLEOTIDE SEQUENCE</scope>
    <source>
        <strain evidence="1">HKST-UBA14</strain>
    </source>
</reference>
<dbReference type="Proteomes" id="UP000783287">
    <property type="component" value="Unassembled WGS sequence"/>
</dbReference>
<gene>
    <name evidence="1" type="ORF">KC909_03475</name>
</gene>
<accession>A0A955RJF5</accession>
<organism evidence="1 2">
    <name type="scientific">Candidatus Dojkabacteria bacterium</name>
    <dbReference type="NCBI Taxonomy" id="2099670"/>
    <lineage>
        <taxon>Bacteria</taxon>
        <taxon>Candidatus Dojkabacteria</taxon>
    </lineage>
</organism>
<protein>
    <submittedName>
        <fullName evidence="1">Uncharacterized protein</fullName>
    </submittedName>
</protein>